<reference evidence="3" key="1">
    <citation type="journal article" date="2021" name="Nat. Commun.">
        <title>Genetic determinants of endophytism in the Arabidopsis root mycobiome.</title>
        <authorList>
            <person name="Mesny F."/>
            <person name="Miyauchi S."/>
            <person name="Thiergart T."/>
            <person name="Pickel B."/>
            <person name="Atanasova L."/>
            <person name="Karlsson M."/>
            <person name="Huettel B."/>
            <person name="Barry K.W."/>
            <person name="Haridas S."/>
            <person name="Chen C."/>
            <person name="Bauer D."/>
            <person name="Andreopoulos W."/>
            <person name="Pangilinan J."/>
            <person name="LaButti K."/>
            <person name="Riley R."/>
            <person name="Lipzen A."/>
            <person name="Clum A."/>
            <person name="Drula E."/>
            <person name="Henrissat B."/>
            <person name="Kohler A."/>
            <person name="Grigoriev I.V."/>
            <person name="Martin F.M."/>
            <person name="Hacquard S."/>
        </authorList>
    </citation>
    <scope>NUCLEOTIDE SEQUENCE</scope>
    <source>
        <strain evidence="3">MPI-SDFR-AT-0068</strain>
    </source>
</reference>
<sequence length="368" mass="41126">MAIYNSVPPPEQQPATTTPPPTATNLPLAAVQVQSPPTPVKNSAIDIDAWTISALQSLSVSPVARGTGAPLAIPIDEVVKAQPKPSERNVNFDGHEEQASTLRRPPSRRDSQRKRELVLKGKEGSRQRRRWENDRLMHVPNVQPPLPSDYEVHPTHPIHRVPYQLAQFWDHGVRQRAEDKTARLQAERKKQQLKTGSATGLGAGEVPRDLREATKRSPVVRTWVRSLEEPVRQFLASQQAIAETQAVAADEDADSAAEQMDSDDEEIVFVGRNGAMRELKEKKATWKHAHREVSQETVDSGMVFDSFGTDESAAFKRWLTHAISDYYGIQSRSVNLSNPTRRVVYVGLKTSQGILPSRNLPRPMWEVC</sequence>
<evidence type="ECO:0000259" key="2">
    <source>
        <dbReference type="Pfam" id="PF13902"/>
    </source>
</evidence>
<dbReference type="AlphaFoldDB" id="A0A8K0RQ76"/>
<feature type="domain" description="R3H-associated N-terminal" evidence="2">
    <location>
        <begin position="104"/>
        <end position="216"/>
    </location>
</feature>
<dbReference type="Pfam" id="PF13902">
    <property type="entry name" value="R3H-assoc"/>
    <property type="match status" value="1"/>
</dbReference>
<feature type="compositionally biased region" description="Basic and acidic residues" evidence="1">
    <location>
        <begin position="107"/>
        <end position="134"/>
    </location>
</feature>
<evidence type="ECO:0000313" key="3">
    <source>
        <dbReference type="EMBL" id="KAH7238409.1"/>
    </source>
</evidence>
<dbReference type="EMBL" id="JAGPXF010000006">
    <property type="protein sequence ID" value="KAH7238409.1"/>
    <property type="molecule type" value="Genomic_DNA"/>
</dbReference>
<dbReference type="Proteomes" id="UP000813427">
    <property type="component" value="Unassembled WGS sequence"/>
</dbReference>
<feature type="region of interest" description="Disordered" evidence="1">
    <location>
        <begin position="1"/>
        <end position="27"/>
    </location>
</feature>
<evidence type="ECO:0000313" key="4">
    <source>
        <dbReference type="Proteomes" id="UP000813427"/>
    </source>
</evidence>
<dbReference type="InterPro" id="IPR039629">
    <property type="entry name" value="R3HDM4"/>
</dbReference>
<evidence type="ECO:0000256" key="1">
    <source>
        <dbReference type="SAM" id="MobiDB-lite"/>
    </source>
</evidence>
<feature type="compositionally biased region" description="Pro residues" evidence="1">
    <location>
        <begin position="7"/>
        <end position="22"/>
    </location>
</feature>
<gene>
    <name evidence="3" type="ORF">BKA59DRAFT_245896</name>
</gene>
<dbReference type="PANTHER" id="PTHR32019:SF2">
    <property type="entry name" value="R3H DOMAIN-CONTAINING PROTEIN 4"/>
    <property type="match status" value="1"/>
</dbReference>
<dbReference type="PANTHER" id="PTHR32019">
    <property type="entry name" value="R3H DOMAIN-CONTAINING PROTEIN 4"/>
    <property type="match status" value="1"/>
</dbReference>
<proteinExistence type="predicted"/>
<dbReference type="InterPro" id="IPR025952">
    <property type="entry name" value="R3H-assoc_dom"/>
</dbReference>
<dbReference type="GO" id="GO:0003676">
    <property type="term" value="F:nucleic acid binding"/>
    <property type="evidence" value="ECO:0007669"/>
    <property type="project" value="InterPro"/>
</dbReference>
<organism evidence="3 4">
    <name type="scientific">Fusarium tricinctum</name>
    <dbReference type="NCBI Taxonomy" id="61284"/>
    <lineage>
        <taxon>Eukaryota</taxon>
        <taxon>Fungi</taxon>
        <taxon>Dikarya</taxon>
        <taxon>Ascomycota</taxon>
        <taxon>Pezizomycotina</taxon>
        <taxon>Sordariomycetes</taxon>
        <taxon>Hypocreomycetidae</taxon>
        <taxon>Hypocreales</taxon>
        <taxon>Nectriaceae</taxon>
        <taxon>Fusarium</taxon>
        <taxon>Fusarium tricinctum species complex</taxon>
    </lineage>
</organism>
<protein>
    <submittedName>
        <fullName evidence="3">R3H-associated N-terminal domain-containing protein</fullName>
    </submittedName>
</protein>
<name>A0A8K0RQ76_9HYPO</name>
<accession>A0A8K0RQ76</accession>
<keyword evidence="4" id="KW-1185">Reference proteome</keyword>
<comment type="caution">
    <text evidence="3">The sequence shown here is derived from an EMBL/GenBank/DDBJ whole genome shotgun (WGS) entry which is preliminary data.</text>
</comment>
<feature type="region of interest" description="Disordered" evidence="1">
    <location>
        <begin position="82"/>
        <end position="134"/>
    </location>
</feature>
<dbReference type="InterPro" id="IPR036867">
    <property type="entry name" value="R3H_dom_sf"/>
</dbReference>
<dbReference type="SUPFAM" id="SSF82708">
    <property type="entry name" value="R3H domain"/>
    <property type="match status" value="1"/>
</dbReference>
<dbReference type="OrthoDB" id="10256743at2759"/>